<organism evidence="3 4">
    <name type="scientific">Candidatus Scybalomonas excrementavium</name>
    <dbReference type="NCBI Taxonomy" id="2840943"/>
    <lineage>
        <taxon>Bacteria</taxon>
        <taxon>Bacillati</taxon>
        <taxon>Bacillota</taxon>
        <taxon>Clostridia</taxon>
        <taxon>Lachnospirales</taxon>
        <taxon>Lachnospiraceae</taxon>
        <taxon>Lachnospiraceae incertae sedis</taxon>
        <taxon>Candidatus Scybalomonas</taxon>
    </lineage>
</organism>
<reference evidence="3" key="2">
    <citation type="journal article" date="2021" name="PeerJ">
        <title>Extensive microbial diversity within the chicken gut microbiome revealed by metagenomics and culture.</title>
        <authorList>
            <person name="Gilroy R."/>
            <person name="Ravi A."/>
            <person name="Getino M."/>
            <person name="Pursley I."/>
            <person name="Horton D.L."/>
            <person name="Alikhan N.F."/>
            <person name="Baker D."/>
            <person name="Gharbi K."/>
            <person name="Hall N."/>
            <person name="Watson M."/>
            <person name="Adriaenssens E.M."/>
            <person name="Foster-Nyarko E."/>
            <person name="Jarju S."/>
            <person name="Secka A."/>
            <person name="Antonio M."/>
            <person name="Oren A."/>
            <person name="Chaudhuri R.R."/>
            <person name="La Ragione R."/>
            <person name="Hildebrand F."/>
            <person name="Pallen M.J."/>
        </authorList>
    </citation>
    <scope>NUCLEOTIDE SEQUENCE</scope>
    <source>
        <strain evidence="3">E3-2379</strain>
    </source>
</reference>
<feature type="coiled-coil region" evidence="1">
    <location>
        <begin position="33"/>
        <end position="63"/>
    </location>
</feature>
<gene>
    <name evidence="3" type="ORF">IAC13_08340</name>
</gene>
<accession>A0A9D9N8A6</accession>
<keyword evidence="1" id="KW-0175">Coiled coil</keyword>
<sequence length="293" mass="33205">MAKVSTKITTRDKKLLLSFLGIACFVLSFSLIYRPYSEKNEMLKQENEQKQQEVARLAGLKEKEEYFKTETETMKIESDKIVEEFPSKTLEEDGILVVRDMETEVDVEIDSINLGNQEFVYSPDGTAVVEEEEDSQTLAEKSGEATQNAINEIEGVEESEEQSQTVVYTGGGRALYRNQNTIQFKTDYQGIKDMFAFLANQKERMTVDTINLTYDNTTGLLSGDMNMNFFSMISEETSYEPRDPGEIALGTENIFATMSKKSTKSSKDTKTEKKTNNIRKTSTKKNTTKANRS</sequence>
<feature type="compositionally biased region" description="Basic and acidic residues" evidence="2">
    <location>
        <begin position="265"/>
        <end position="275"/>
    </location>
</feature>
<evidence type="ECO:0000313" key="3">
    <source>
        <dbReference type="EMBL" id="MBO8463924.1"/>
    </source>
</evidence>
<comment type="caution">
    <text evidence="3">The sequence shown here is derived from an EMBL/GenBank/DDBJ whole genome shotgun (WGS) entry which is preliminary data.</text>
</comment>
<protein>
    <submittedName>
        <fullName evidence="3">Uncharacterized protein</fullName>
    </submittedName>
</protein>
<reference evidence="3" key="1">
    <citation type="submission" date="2020-10" db="EMBL/GenBank/DDBJ databases">
        <authorList>
            <person name="Gilroy R."/>
        </authorList>
    </citation>
    <scope>NUCLEOTIDE SEQUENCE</scope>
    <source>
        <strain evidence="3">E3-2379</strain>
    </source>
</reference>
<evidence type="ECO:0000256" key="2">
    <source>
        <dbReference type="SAM" id="MobiDB-lite"/>
    </source>
</evidence>
<name>A0A9D9N8A6_9FIRM</name>
<feature type="compositionally biased region" description="Basic residues" evidence="2">
    <location>
        <begin position="281"/>
        <end position="293"/>
    </location>
</feature>
<feature type="region of interest" description="Disordered" evidence="2">
    <location>
        <begin position="258"/>
        <end position="293"/>
    </location>
</feature>
<dbReference type="Proteomes" id="UP000823618">
    <property type="component" value="Unassembled WGS sequence"/>
</dbReference>
<proteinExistence type="predicted"/>
<evidence type="ECO:0000313" key="4">
    <source>
        <dbReference type="Proteomes" id="UP000823618"/>
    </source>
</evidence>
<dbReference type="EMBL" id="JADIML010000227">
    <property type="protein sequence ID" value="MBO8463924.1"/>
    <property type="molecule type" value="Genomic_DNA"/>
</dbReference>
<evidence type="ECO:0000256" key="1">
    <source>
        <dbReference type="SAM" id="Coils"/>
    </source>
</evidence>
<dbReference type="AlphaFoldDB" id="A0A9D9N8A6"/>